<feature type="region of interest" description="Disordered" evidence="2">
    <location>
        <begin position="346"/>
        <end position="365"/>
    </location>
</feature>
<dbReference type="PANTHER" id="PTHR11567">
    <property type="entry name" value="ACID PHOSPHATASE-RELATED"/>
    <property type="match status" value="1"/>
</dbReference>
<name>A0A1Y1I7T0_KLENI</name>
<dbReference type="InterPro" id="IPR029033">
    <property type="entry name" value="His_PPase_superfam"/>
</dbReference>
<dbReference type="PANTHER" id="PTHR11567:SF207">
    <property type="entry name" value="LYSOPHOSPHATIDIC ACID PHOSPHATASE TYPE 6"/>
    <property type="match status" value="1"/>
</dbReference>
<gene>
    <name evidence="3" type="ORF">KFL_002240040</name>
</gene>
<dbReference type="Gene3D" id="3.40.50.1240">
    <property type="entry name" value="Phosphoglycerate mutase-like"/>
    <property type="match status" value="1"/>
</dbReference>
<evidence type="ECO:0000313" key="3">
    <source>
        <dbReference type="EMBL" id="GAQ85201.1"/>
    </source>
</evidence>
<dbReference type="InterPro" id="IPR000560">
    <property type="entry name" value="His_Pase_clade-2"/>
</dbReference>
<dbReference type="OrthoDB" id="10257284at2759"/>
<dbReference type="Proteomes" id="UP000054558">
    <property type="component" value="Unassembled WGS sequence"/>
</dbReference>
<proteinExistence type="inferred from homology"/>
<organism evidence="3 4">
    <name type="scientific">Klebsormidium nitens</name>
    <name type="common">Green alga</name>
    <name type="synonym">Ulothrix nitens</name>
    <dbReference type="NCBI Taxonomy" id="105231"/>
    <lineage>
        <taxon>Eukaryota</taxon>
        <taxon>Viridiplantae</taxon>
        <taxon>Streptophyta</taxon>
        <taxon>Klebsormidiophyceae</taxon>
        <taxon>Klebsormidiales</taxon>
        <taxon>Klebsormidiaceae</taxon>
        <taxon>Klebsormidium</taxon>
    </lineage>
</organism>
<evidence type="ECO:0000256" key="1">
    <source>
        <dbReference type="ARBA" id="ARBA00005375"/>
    </source>
</evidence>
<dbReference type="GO" id="GO:0016791">
    <property type="term" value="F:phosphatase activity"/>
    <property type="evidence" value="ECO:0000318"/>
    <property type="project" value="GO_Central"/>
</dbReference>
<accession>A0A1Y1I7T0</accession>
<dbReference type="InterPro" id="IPR033379">
    <property type="entry name" value="Acid_Pase_AS"/>
</dbReference>
<dbReference type="STRING" id="105231.A0A1Y1I7T0"/>
<dbReference type="Pfam" id="PF00328">
    <property type="entry name" value="His_Phos_2"/>
    <property type="match status" value="1"/>
</dbReference>
<keyword evidence="4" id="KW-1185">Reference proteome</keyword>
<dbReference type="AlphaFoldDB" id="A0A1Y1I7T0"/>
<evidence type="ECO:0000313" key="4">
    <source>
        <dbReference type="Proteomes" id="UP000054558"/>
    </source>
</evidence>
<dbReference type="PROSITE" id="PS00616">
    <property type="entry name" value="HIS_ACID_PHOSPHAT_1"/>
    <property type="match status" value="1"/>
</dbReference>
<dbReference type="CDD" id="cd07061">
    <property type="entry name" value="HP_HAP_like"/>
    <property type="match status" value="1"/>
</dbReference>
<comment type="similarity">
    <text evidence="1">Belongs to the histidine acid phosphatase family.</text>
</comment>
<dbReference type="SUPFAM" id="SSF53254">
    <property type="entry name" value="Phosphoglycerate mutase-like"/>
    <property type="match status" value="1"/>
</dbReference>
<evidence type="ECO:0000256" key="2">
    <source>
        <dbReference type="SAM" id="MobiDB-lite"/>
    </source>
</evidence>
<dbReference type="OMA" id="CSFAVFQ"/>
<dbReference type="EMBL" id="DF237173">
    <property type="protein sequence ID" value="GAQ85201.1"/>
    <property type="molecule type" value="Genomic_DNA"/>
</dbReference>
<reference evidence="3 4" key="1">
    <citation type="journal article" date="2014" name="Nat. Commun.">
        <title>Klebsormidium flaccidum genome reveals primary factors for plant terrestrial adaptation.</title>
        <authorList>
            <person name="Hori K."/>
            <person name="Maruyama F."/>
            <person name="Fujisawa T."/>
            <person name="Togashi T."/>
            <person name="Yamamoto N."/>
            <person name="Seo M."/>
            <person name="Sato S."/>
            <person name="Yamada T."/>
            <person name="Mori H."/>
            <person name="Tajima N."/>
            <person name="Moriyama T."/>
            <person name="Ikeuchi M."/>
            <person name="Watanabe M."/>
            <person name="Wada H."/>
            <person name="Kobayashi K."/>
            <person name="Saito M."/>
            <person name="Masuda T."/>
            <person name="Sasaki-Sekimoto Y."/>
            <person name="Mashiguchi K."/>
            <person name="Awai K."/>
            <person name="Shimojima M."/>
            <person name="Masuda S."/>
            <person name="Iwai M."/>
            <person name="Nobusawa T."/>
            <person name="Narise T."/>
            <person name="Kondo S."/>
            <person name="Saito H."/>
            <person name="Sato R."/>
            <person name="Murakawa M."/>
            <person name="Ihara Y."/>
            <person name="Oshima-Yamada Y."/>
            <person name="Ohtaka K."/>
            <person name="Satoh M."/>
            <person name="Sonobe K."/>
            <person name="Ishii M."/>
            <person name="Ohtani R."/>
            <person name="Kanamori-Sato M."/>
            <person name="Honoki R."/>
            <person name="Miyazaki D."/>
            <person name="Mochizuki H."/>
            <person name="Umetsu J."/>
            <person name="Higashi K."/>
            <person name="Shibata D."/>
            <person name="Kamiya Y."/>
            <person name="Sato N."/>
            <person name="Nakamura Y."/>
            <person name="Tabata S."/>
            <person name="Ida S."/>
            <person name="Kurokawa K."/>
            <person name="Ohta H."/>
        </authorList>
    </citation>
    <scope>NUCLEOTIDE SEQUENCE [LARGE SCALE GENOMIC DNA]</scope>
    <source>
        <strain evidence="3 4">NIES-2285</strain>
    </source>
</reference>
<dbReference type="InterPro" id="IPR050645">
    <property type="entry name" value="Histidine_acid_phosphatase"/>
</dbReference>
<protein>
    <submittedName>
        <fullName evidence="3">Lysophosphatidic acid phosphatase type 6</fullName>
    </submittedName>
</protein>
<sequence length="419" mass="46946">MVATVNPKAEELMQAKSRWKLLQAHVLFRHGDRSPNVRSAYASSIPANVKTLWAHRLVDIETFERQKYVEGGNPFPFGLLTKKGAHQAYELGQRLQIRYGDLIEGNSAEAGSNLVIRSTNYARTHASARFVLTGLLDSEEAAQRQQITFMADDEESLYPNPACKSWGALSKRRLRDATKKEDSPEAYKWHARLEHITGPTLKHFHIPPRKFPWLILMDALICAEAHGDPWPDVVKPADFKKVKEMNAAEVSDIFSDQDICQIAMGNLIGELLQHLSTKVDSHERPGPPRLLLYSGHDTTLLPLCACLGVPLKTWPGYSSDLAIELWLDQESDQFFVRVLYEGQELPLPDEPPKDGESWPGKAPTEGKTLCRWQDFKRIAQWSYIPPDEVKRRCNAVPVDKAALAGVVSSGGGSFDSSKL</sequence>